<reference evidence="1" key="1">
    <citation type="journal article" date="2014" name="Front. Microbiol.">
        <title>High frequency of phylogenetically diverse reductive dehalogenase-homologous genes in deep subseafloor sedimentary metagenomes.</title>
        <authorList>
            <person name="Kawai M."/>
            <person name="Futagami T."/>
            <person name="Toyoda A."/>
            <person name="Takaki Y."/>
            <person name="Nishi S."/>
            <person name="Hori S."/>
            <person name="Arai W."/>
            <person name="Tsubouchi T."/>
            <person name="Morono Y."/>
            <person name="Uchiyama I."/>
            <person name="Ito T."/>
            <person name="Fujiyama A."/>
            <person name="Inagaki F."/>
            <person name="Takami H."/>
        </authorList>
    </citation>
    <scope>NUCLEOTIDE SEQUENCE</scope>
    <source>
        <strain evidence="1">Expedition CK06-06</strain>
    </source>
</reference>
<proteinExistence type="predicted"/>
<dbReference type="AlphaFoldDB" id="X0W548"/>
<feature type="non-terminal residue" evidence="1">
    <location>
        <position position="261"/>
    </location>
</feature>
<sequence length="261" mass="26558">ITSEGQVTLVSTQGDAGFFKGLEVSAGDICVQAHGTAKIGEQNVVDADVVELISTGDLSSSHAQIRQGSNVTAGRLHLEASREASIGQQVTVDAGQVTVSSTGNGTLSVAIIEQAANVTADSLSLVSTNKATVGVDTVVTVEGNFEMEAEQESKCLVRDSATISSGGTSGNCSVFLPEPVGGWPENSFPGEHERALEEVLAPPGFVASPFADAFVTTGSESGDENYVPSNGDGTFAAMTSIPGLGTVDGTDVADMDGDEDN</sequence>
<name>X0W548_9ZZZZ</name>
<accession>X0W548</accession>
<feature type="non-terminal residue" evidence="1">
    <location>
        <position position="1"/>
    </location>
</feature>
<evidence type="ECO:0000313" key="1">
    <source>
        <dbReference type="EMBL" id="GAG19738.1"/>
    </source>
</evidence>
<protein>
    <submittedName>
        <fullName evidence="1">Uncharacterized protein</fullName>
    </submittedName>
</protein>
<gene>
    <name evidence="1" type="ORF">S01H1_49126</name>
</gene>
<comment type="caution">
    <text evidence="1">The sequence shown here is derived from an EMBL/GenBank/DDBJ whole genome shotgun (WGS) entry which is preliminary data.</text>
</comment>
<dbReference type="EMBL" id="BARS01031578">
    <property type="protein sequence ID" value="GAG19738.1"/>
    <property type="molecule type" value="Genomic_DNA"/>
</dbReference>
<organism evidence="1">
    <name type="scientific">marine sediment metagenome</name>
    <dbReference type="NCBI Taxonomy" id="412755"/>
    <lineage>
        <taxon>unclassified sequences</taxon>
        <taxon>metagenomes</taxon>
        <taxon>ecological metagenomes</taxon>
    </lineage>
</organism>